<organism evidence="1 2">
    <name type="scientific">Streptomyces griseomycini</name>
    <dbReference type="NCBI Taxonomy" id="66895"/>
    <lineage>
        <taxon>Bacteria</taxon>
        <taxon>Bacillati</taxon>
        <taxon>Actinomycetota</taxon>
        <taxon>Actinomycetes</taxon>
        <taxon>Kitasatosporales</taxon>
        <taxon>Streptomycetaceae</taxon>
        <taxon>Streptomyces</taxon>
    </lineage>
</organism>
<accession>A0A7W7PX30</accession>
<keyword evidence="2" id="KW-1185">Reference proteome</keyword>
<evidence type="ECO:0000313" key="2">
    <source>
        <dbReference type="Proteomes" id="UP000579523"/>
    </source>
</evidence>
<dbReference type="AlphaFoldDB" id="A0A7W7PX30"/>
<evidence type="ECO:0000313" key="1">
    <source>
        <dbReference type="EMBL" id="MBB4902854.1"/>
    </source>
</evidence>
<comment type="caution">
    <text evidence="1">The sequence shown here is derived from an EMBL/GenBank/DDBJ whole genome shotgun (WGS) entry which is preliminary data.</text>
</comment>
<dbReference type="Proteomes" id="UP000579523">
    <property type="component" value="Unassembled WGS sequence"/>
</dbReference>
<protein>
    <submittedName>
        <fullName evidence="1">Uncharacterized protein</fullName>
    </submittedName>
</protein>
<reference evidence="1 2" key="1">
    <citation type="submission" date="2020-08" db="EMBL/GenBank/DDBJ databases">
        <title>Genomic Encyclopedia of Type Strains, Phase III (KMG-III): the genomes of soil and plant-associated and newly described type strains.</title>
        <authorList>
            <person name="Whitman W."/>
        </authorList>
    </citation>
    <scope>NUCLEOTIDE SEQUENCE [LARGE SCALE GENOMIC DNA]</scope>
    <source>
        <strain evidence="1 2">CECT 3273</strain>
    </source>
</reference>
<proteinExistence type="predicted"/>
<dbReference type="EMBL" id="JACHJI010000019">
    <property type="protein sequence ID" value="MBB4902854.1"/>
    <property type="molecule type" value="Genomic_DNA"/>
</dbReference>
<gene>
    <name evidence="1" type="ORF">FHS37_006951</name>
</gene>
<dbReference type="RefSeq" id="WP_184828445.1">
    <property type="nucleotide sequence ID" value="NZ_BMTK01000030.1"/>
</dbReference>
<name>A0A7W7PX30_9ACTN</name>
<sequence length="83" mass="8797">MSRSWSVPPLPAEQEAALSCWASPFEAVAIRPGRNGGAVVTALFEHARREAHPEAVEVAHTDFAALRAGELPGPRVATAEPAR</sequence>